<evidence type="ECO:0000313" key="1">
    <source>
        <dbReference type="EMBL" id="OGG12699.1"/>
    </source>
</evidence>
<proteinExistence type="predicted"/>
<name>A0A1F5ZJN1_9BACT</name>
<gene>
    <name evidence="1" type="ORF">A2875_01620</name>
</gene>
<dbReference type="EMBL" id="MFJJ01000057">
    <property type="protein sequence ID" value="OGG12699.1"/>
    <property type="molecule type" value="Genomic_DNA"/>
</dbReference>
<protein>
    <submittedName>
        <fullName evidence="1">Uncharacterized protein</fullName>
    </submittedName>
</protein>
<dbReference type="Proteomes" id="UP000177416">
    <property type="component" value="Unassembled WGS sequence"/>
</dbReference>
<organism evidence="1 2">
    <name type="scientific">Candidatus Gottesmanbacteria bacterium RIFCSPHIGHO2_01_FULL_46_14</name>
    <dbReference type="NCBI Taxonomy" id="1798380"/>
    <lineage>
        <taxon>Bacteria</taxon>
        <taxon>Candidatus Gottesmaniibacteriota</taxon>
    </lineage>
</organism>
<reference evidence="1 2" key="1">
    <citation type="journal article" date="2016" name="Nat. Commun.">
        <title>Thousands of microbial genomes shed light on interconnected biogeochemical processes in an aquifer system.</title>
        <authorList>
            <person name="Anantharaman K."/>
            <person name="Brown C.T."/>
            <person name="Hug L.A."/>
            <person name="Sharon I."/>
            <person name="Castelle C.J."/>
            <person name="Probst A.J."/>
            <person name="Thomas B.C."/>
            <person name="Singh A."/>
            <person name="Wilkins M.J."/>
            <person name="Karaoz U."/>
            <person name="Brodie E.L."/>
            <person name="Williams K.H."/>
            <person name="Hubbard S.S."/>
            <person name="Banfield J.F."/>
        </authorList>
    </citation>
    <scope>NUCLEOTIDE SEQUENCE [LARGE SCALE GENOMIC DNA]</scope>
</reference>
<dbReference type="AlphaFoldDB" id="A0A1F5ZJN1"/>
<accession>A0A1F5ZJN1</accession>
<sequence>MSEVSYFGSSEPTKSKEVIAPRFDAVIACGMGPMELKASHDPKTNPVPSNVFNYFNAVATKNLVARGWAREGILSGYHSRQTQREGIRTDVALEELARSESSVLAHIFDQTRPKDTDIEAVKGAAKLKILEENAKTTFGNIFEGLNLLDRKDPQGYFSGSFGVVSSEFHGPRIAEMFQAFGLTNGRFISAEGVLRASGYMGGARGWGPTYDGYNRGAYPGQPAGLQNLVDNPSYVTRDLAVIDHPRRFHEVAHALKSYYSDRPDPAALPDCFSELPKGYDPSFPYEALKRKFADVPFTKHDYVGNIEAARIDYRRRAQELSEQTRMIL</sequence>
<evidence type="ECO:0000313" key="2">
    <source>
        <dbReference type="Proteomes" id="UP000177416"/>
    </source>
</evidence>
<comment type="caution">
    <text evidence="1">The sequence shown here is derived from an EMBL/GenBank/DDBJ whole genome shotgun (WGS) entry which is preliminary data.</text>
</comment>